<proteinExistence type="predicted"/>
<name>A0A2V1HMH2_9MICO</name>
<reference evidence="1 2" key="1">
    <citation type="submission" date="2018-05" db="EMBL/GenBank/DDBJ databases">
        <title>Amnibacterium sp. M8JJ-5, whole genome shotgun sequence.</title>
        <authorList>
            <person name="Tuo L."/>
        </authorList>
    </citation>
    <scope>NUCLEOTIDE SEQUENCE [LARGE SCALE GENOMIC DNA]</scope>
    <source>
        <strain evidence="1 2">M8JJ-5</strain>
    </source>
</reference>
<dbReference type="EMBL" id="QEOP01000002">
    <property type="protein sequence ID" value="PVZ93665.1"/>
    <property type="molecule type" value="Genomic_DNA"/>
</dbReference>
<protein>
    <submittedName>
        <fullName evidence="1">Fe-S cluster assembly protein HesB</fullName>
    </submittedName>
</protein>
<gene>
    <name evidence="1" type="ORF">DDQ50_07610</name>
</gene>
<dbReference type="InterPro" id="IPR035903">
    <property type="entry name" value="HesB-like_dom_sf"/>
</dbReference>
<sequence length="93" mass="9920">MLTISENAATIIKGLVNQIELENDAGLRIGTKPDDAKGLGLAIAPAPNEGDQVVERDGSRVFLDPAAAPELTDKELDALIDGDTFRFSLRTRS</sequence>
<dbReference type="AlphaFoldDB" id="A0A2V1HMH2"/>
<dbReference type="Gene3D" id="2.60.300.12">
    <property type="entry name" value="HesB-like domain"/>
    <property type="match status" value="1"/>
</dbReference>
<comment type="caution">
    <text evidence="1">The sequence shown here is derived from an EMBL/GenBank/DDBJ whole genome shotgun (WGS) entry which is preliminary data.</text>
</comment>
<keyword evidence="2" id="KW-1185">Reference proteome</keyword>
<accession>A0A2V1HMH2</accession>
<organism evidence="1 2">
    <name type="scientific">Amnibacterium flavum</name>
    <dbReference type="NCBI Taxonomy" id="2173173"/>
    <lineage>
        <taxon>Bacteria</taxon>
        <taxon>Bacillati</taxon>
        <taxon>Actinomycetota</taxon>
        <taxon>Actinomycetes</taxon>
        <taxon>Micrococcales</taxon>
        <taxon>Microbacteriaceae</taxon>
        <taxon>Amnibacterium</taxon>
    </lineage>
</organism>
<dbReference type="Proteomes" id="UP000244893">
    <property type="component" value="Unassembled WGS sequence"/>
</dbReference>
<evidence type="ECO:0000313" key="1">
    <source>
        <dbReference type="EMBL" id="PVZ93665.1"/>
    </source>
</evidence>
<evidence type="ECO:0000313" key="2">
    <source>
        <dbReference type="Proteomes" id="UP000244893"/>
    </source>
</evidence>
<dbReference type="SUPFAM" id="SSF89360">
    <property type="entry name" value="HesB-like domain"/>
    <property type="match status" value="1"/>
</dbReference>
<dbReference type="RefSeq" id="WP_116756179.1">
    <property type="nucleotide sequence ID" value="NZ_JBHUEX010000001.1"/>
</dbReference>